<evidence type="ECO:0000256" key="1">
    <source>
        <dbReference type="SAM" id="SignalP"/>
    </source>
</evidence>
<keyword evidence="3" id="KW-1185">Reference proteome</keyword>
<proteinExistence type="predicted"/>
<feature type="signal peptide" evidence="1">
    <location>
        <begin position="1"/>
        <end position="22"/>
    </location>
</feature>
<dbReference type="EMBL" id="JBDKWZ010000001">
    <property type="protein sequence ID" value="MEN7546834.1"/>
    <property type="molecule type" value="Genomic_DNA"/>
</dbReference>
<name>A0AAW9S1N7_9BACT</name>
<evidence type="ECO:0000313" key="2">
    <source>
        <dbReference type="EMBL" id="MEN7546834.1"/>
    </source>
</evidence>
<dbReference type="AlphaFoldDB" id="A0AAW9S1N7"/>
<comment type="caution">
    <text evidence="2">The sequence shown here is derived from an EMBL/GenBank/DDBJ whole genome shotgun (WGS) entry which is preliminary data.</text>
</comment>
<dbReference type="RefSeq" id="WP_346819614.1">
    <property type="nucleotide sequence ID" value="NZ_JBDKWZ010000001.1"/>
</dbReference>
<evidence type="ECO:0000313" key="3">
    <source>
        <dbReference type="Proteomes" id="UP001403385"/>
    </source>
</evidence>
<keyword evidence="1" id="KW-0732">Signal</keyword>
<organism evidence="2 3">
    <name type="scientific">Rapidithrix thailandica</name>
    <dbReference type="NCBI Taxonomy" id="413964"/>
    <lineage>
        <taxon>Bacteria</taxon>
        <taxon>Pseudomonadati</taxon>
        <taxon>Bacteroidota</taxon>
        <taxon>Cytophagia</taxon>
        <taxon>Cytophagales</taxon>
        <taxon>Flammeovirgaceae</taxon>
        <taxon>Rapidithrix</taxon>
    </lineage>
</organism>
<accession>A0AAW9S1N7</accession>
<protein>
    <submittedName>
        <fullName evidence="2">Outer membrane beta-barrel protein</fullName>
    </submittedName>
</protein>
<dbReference type="Proteomes" id="UP001403385">
    <property type="component" value="Unassembled WGS sequence"/>
</dbReference>
<feature type="chain" id="PRO_5043634248" evidence="1">
    <location>
        <begin position="23"/>
        <end position="230"/>
    </location>
</feature>
<sequence>MNRSVFYALFLFWIVCTHTANAQEKTRNVLIELGVGPNAYKGELSKGYEKWASAFHAALQFNRSKKINFRLGLRFGHTIGQDLHFKPSSKNAQVNTFVKTNFWGANMDVMLHLLKKEHVRVYLSQGLGLLHFAPKDAEGHALVDQTDTRDANETYSLNTAFFPTSLGIAYHLDNNYGASLQFSLLNPFNDYLDNISQWGNSSDKDNILSVRLSFLIPLYLESKNERALSR</sequence>
<reference evidence="2 3" key="1">
    <citation type="submission" date="2024-04" db="EMBL/GenBank/DDBJ databases">
        <title>Novel genus in family Flammeovirgaceae.</title>
        <authorList>
            <person name="Nguyen T.H."/>
            <person name="Vuong T.Q."/>
            <person name="Le H."/>
            <person name="Kim S.-G."/>
        </authorList>
    </citation>
    <scope>NUCLEOTIDE SEQUENCE [LARGE SCALE GENOMIC DNA]</scope>
    <source>
        <strain evidence="2 3">JCM 23209</strain>
    </source>
</reference>
<gene>
    <name evidence="2" type="ORF">AAG747_02865</name>
</gene>